<dbReference type="AlphaFoldDB" id="A0A3N4M178"/>
<name>A0A3N4M178_9PEZI</name>
<gene>
    <name evidence="2" type="ORF">L211DRAFT_248167</name>
</gene>
<dbReference type="Proteomes" id="UP000267821">
    <property type="component" value="Unassembled WGS sequence"/>
</dbReference>
<feature type="compositionally biased region" description="Basic and acidic residues" evidence="1">
    <location>
        <begin position="163"/>
        <end position="172"/>
    </location>
</feature>
<proteinExistence type="predicted"/>
<reference evidence="2 3" key="1">
    <citation type="journal article" date="2018" name="Nat. Ecol. Evol.">
        <title>Pezizomycetes genomes reveal the molecular basis of ectomycorrhizal truffle lifestyle.</title>
        <authorList>
            <person name="Murat C."/>
            <person name="Payen T."/>
            <person name="Noel B."/>
            <person name="Kuo A."/>
            <person name="Morin E."/>
            <person name="Chen J."/>
            <person name="Kohler A."/>
            <person name="Krizsan K."/>
            <person name="Balestrini R."/>
            <person name="Da Silva C."/>
            <person name="Montanini B."/>
            <person name="Hainaut M."/>
            <person name="Levati E."/>
            <person name="Barry K.W."/>
            <person name="Belfiori B."/>
            <person name="Cichocki N."/>
            <person name="Clum A."/>
            <person name="Dockter R.B."/>
            <person name="Fauchery L."/>
            <person name="Guy J."/>
            <person name="Iotti M."/>
            <person name="Le Tacon F."/>
            <person name="Lindquist E.A."/>
            <person name="Lipzen A."/>
            <person name="Malagnac F."/>
            <person name="Mello A."/>
            <person name="Molinier V."/>
            <person name="Miyauchi S."/>
            <person name="Poulain J."/>
            <person name="Riccioni C."/>
            <person name="Rubini A."/>
            <person name="Sitrit Y."/>
            <person name="Splivallo R."/>
            <person name="Traeger S."/>
            <person name="Wang M."/>
            <person name="Zifcakova L."/>
            <person name="Wipf D."/>
            <person name="Zambonelli A."/>
            <person name="Paolocci F."/>
            <person name="Nowrousian M."/>
            <person name="Ottonello S."/>
            <person name="Baldrian P."/>
            <person name="Spatafora J.W."/>
            <person name="Henrissat B."/>
            <person name="Nagy L.G."/>
            <person name="Aury J.M."/>
            <person name="Wincker P."/>
            <person name="Grigoriev I.V."/>
            <person name="Bonfante P."/>
            <person name="Martin F.M."/>
        </authorList>
    </citation>
    <scope>NUCLEOTIDE SEQUENCE [LARGE SCALE GENOMIC DNA]</scope>
    <source>
        <strain evidence="2 3">ATCC MYA-4762</strain>
    </source>
</reference>
<organism evidence="2 3">
    <name type="scientific">Terfezia boudieri ATCC MYA-4762</name>
    <dbReference type="NCBI Taxonomy" id="1051890"/>
    <lineage>
        <taxon>Eukaryota</taxon>
        <taxon>Fungi</taxon>
        <taxon>Dikarya</taxon>
        <taxon>Ascomycota</taxon>
        <taxon>Pezizomycotina</taxon>
        <taxon>Pezizomycetes</taxon>
        <taxon>Pezizales</taxon>
        <taxon>Pezizaceae</taxon>
        <taxon>Terfezia</taxon>
    </lineage>
</organism>
<evidence type="ECO:0000313" key="2">
    <source>
        <dbReference type="EMBL" id="RPB28924.1"/>
    </source>
</evidence>
<protein>
    <submittedName>
        <fullName evidence="2">Uncharacterized protein</fullName>
    </submittedName>
</protein>
<accession>A0A3N4M178</accession>
<keyword evidence="3" id="KW-1185">Reference proteome</keyword>
<evidence type="ECO:0000313" key="3">
    <source>
        <dbReference type="Proteomes" id="UP000267821"/>
    </source>
</evidence>
<feature type="region of interest" description="Disordered" evidence="1">
    <location>
        <begin position="143"/>
        <end position="172"/>
    </location>
</feature>
<dbReference type="EMBL" id="ML121528">
    <property type="protein sequence ID" value="RPB28924.1"/>
    <property type="molecule type" value="Genomic_DNA"/>
</dbReference>
<evidence type="ECO:0000256" key="1">
    <source>
        <dbReference type="SAM" id="MobiDB-lite"/>
    </source>
</evidence>
<dbReference type="InParanoid" id="A0A3N4M178"/>
<feature type="compositionally biased region" description="Polar residues" evidence="1">
    <location>
        <begin position="143"/>
        <end position="156"/>
    </location>
</feature>
<sequence>MRKMPAGEGEELDVRKLTASARGRNVESTRGRTPVFCEFLFFQNWLLDGMELWALQRTQPPPSTTSFCVLSPRRNSPLAPPLGHYPEYLPPFVLQIDHLSWFFHVSRGFFGPDQEPSTGIAPCNPPFDPRHLIPQHCKRSYGSIPTNSTHSHTPAPTSIKPLLDPERSLAQS</sequence>